<keyword evidence="9" id="KW-1185">Reference proteome</keyword>
<comment type="function">
    <text evidence="5">Required for the activity of the bacterial periplasmic transport system of putrescine.</text>
</comment>
<dbReference type="GO" id="GO:0015846">
    <property type="term" value="P:polyamine transport"/>
    <property type="evidence" value="ECO:0007669"/>
    <property type="project" value="InterPro"/>
</dbReference>
<dbReference type="PANTHER" id="PTHR30222">
    <property type="entry name" value="SPERMIDINE/PUTRESCINE-BINDING PERIPLASMIC PROTEIN"/>
    <property type="match status" value="1"/>
</dbReference>
<dbReference type="PRINTS" id="PR00909">
    <property type="entry name" value="SPERMDNBNDNG"/>
</dbReference>
<dbReference type="PANTHER" id="PTHR30222:SF12">
    <property type="entry name" value="NORSPERMIDINE SENSOR"/>
    <property type="match status" value="1"/>
</dbReference>
<dbReference type="SUPFAM" id="SSF53850">
    <property type="entry name" value="Periplasmic binding protein-like II"/>
    <property type="match status" value="1"/>
</dbReference>
<evidence type="ECO:0000256" key="4">
    <source>
        <dbReference type="ARBA" id="ARBA00022764"/>
    </source>
</evidence>
<dbReference type="STRING" id="1293891.TMES_08265"/>
<comment type="caution">
    <text evidence="8">The sequence shown here is derived from an EMBL/GenBank/DDBJ whole genome shotgun (WGS) entry which is preliminary data.</text>
</comment>
<feature type="binding site" evidence="6">
    <location>
        <begin position="181"/>
        <end position="184"/>
    </location>
    <ligand>
        <name>spermidine</name>
        <dbReference type="ChEBI" id="CHEBI:57834"/>
    </ligand>
</feature>
<comment type="subcellular location">
    <subcellularLocation>
        <location evidence="1 5">Periplasm</location>
    </subcellularLocation>
</comment>
<feature type="chain" id="PRO_5010996974" description="Putrescine-binding periplasmic protein" evidence="7">
    <location>
        <begin position="28"/>
        <end position="368"/>
    </location>
</feature>
<dbReference type="Gene3D" id="3.40.190.10">
    <property type="entry name" value="Periplasmic binding protein-like II"/>
    <property type="match status" value="2"/>
</dbReference>
<dbReference type="EMBL" id="JFKA01000003">
    <property type="protein sequence ID" value="OSQ38777.1"/>
    <property type="molecule type" value="Genomic_DNA"/>
</dbReference>
<keyword evidence="2 5" id="KW-0813">Transport</keyword>
<dbReference type="GO" id="GO:0019808">
    <property type="term" value="F:polyamine binding"/>
    <property type="evidence" value="ECO:0007669"/>
    <property type="project" value="InterPro"/>
</dbReference>
<evidence type="ECO:0000256" key="1">
    <source>
        <dbReference type="ARBA" id="ARBA00004418"/>
    </source>
</evidence>
<dbReference type="InterPro" id="IPR001188">
    <property type="entry name" value="Sperm_putr-bd"/>
</dbReference>
<reference evidence="8 9" key="1">
    <citation type="submission" date="2014-03" db="EMBL/GenBank/DDBJ databases">
        <title>The draft genome sequence of Thalassospira mesophila JCM 18969.</title>
        <authorList>
            <person name="Lai Q."/>
            <person name="Shao Z."/>
        </authorList>
    </citation>
    <scope>NUCLEOTIDE SEQUENCE [LARGE SCALE GENOMIC DNA]</scope>
    <source>
        <strain evidence="8 9">JCM 18969</strain>
    </source>
</reference>
<dbReference type="OrthoDB" id="9769319at2"/>
<dbReference type="PIRSF" id="PIRSF019574">
    <property type="entry name" value="Periplasmic_polyamine_BP"/>
    <property type="match status" value="1"/>
</dbReference>
<evidence type="ECO:0000313" key="8">
    <source>
        <dbReference type="EMBL" id="OSQ38777.1"/>
    </source>
</evidence>
<dbReference type="InterPro" id="IPR006059">
    <property type="entry name" value="SBP"/>
</dbReference>
<evidence type="ECO:0000256" key="3">
    <source>
        <dbReference type="ARBA" id="ARBA00022729"/>
    </source>
</evidence>
<keyword evidence="4 5" id="KW-0574">Periplasm</keyword>
<dbReference type="RefSeq" id="WP_085581408.1">
    <property type="nucleotide sequence ID" value="NZ_JFKA01000003.1"/>
</dbReference>
<feature type="signal peptide" evidence="7">
    <location>
        <begin position="1"/>
        <end position="27"/>
    </location>
</feature>
<dbReference type="CDD" id="cd13659">
    <property type="entry name" value="PBP2_PotF"/>
    <property type="match status" value="1"/>
</dbReference>
<dbReference type="Proteomes" id="UP000193391">
    <property type="component" value="Unassembled WGS sequence"/>
</dbReference>
<dbReference type="GO" id="GO:0042597">
    <property type="term" value="C:periplasmic space"/>
    <property type="evidence" value="ECO:0007669"/>
    <property type="project" value="UniProtKB-SubCell"/>
</dbReference>
<accession>A0A1Y2L1G4</accession>
<comment type="similarity">
    <text evidence="5">Belongs to the bacterial solute-binding protein PotD/PotF family.</text>
</comment>
<evidence type="ECO:0000313" key="9">
    <source>
        <dbReference type="Proteomes" id="UP000193391"/>
    </source>
</evidence>
<evidence type="ECO:0000256" key="2">
    <source>
        <dbReference type="ARBA" id="ARBA00022448"/>
    </source>
</evidence>
<dbReference type="AlphaFoldDB" id="A0A1Y2L1G4"/>
<evidence type="ECO:0000256" key="5">
    <source>
        <dbReference type="PIRNR" id="PIRNR019574"/>
    </source>
</evidence>
<gene>
    <name evidence="8" type="ORF">TMES_08265</name>
</gene>
<evidence type="ECO:0000256" key="7">
    <source>
        <dbReference type="SAM" id="SignalP"/>
    </source>
</evidence>
<evidence type="ECO:0000256" key="6">
    <source>
        <dbReference type="PIRSR" id="PIRSR019574-1"/>
    </source>
</evidence>
<protein>
    <recommendedName>
        <fullName evidence="5">Putrescine-binding periplasmic protein</fullName>
    </recommendedName>
</protein>
<name>A0A1Y2L1G4_9PROT</name>
<proteinExistence type="inferred from homology"/>
<dbReference type="Pfam" id="PF13416">
    <property type="entry name" value="SBP_bac_8"/>
    <property type="match status" value="1"/>
</dbReference>
<sequence length="368" mass="40867">MSSLKKCTTSLIALVAAVSAHATMASAEDVLNVYNWSDYIAEDTVANFEKEYGVKVNYDVYDSNQVVEAKLLAGHSGYDIVVPTLADAQRLIQANIFQKLDKSKLPNYKNLDPAILKQTAKYDPDNAYAVPYMWGTNGYGYNVDKVKEILGDDAPTDSWALIFDPKYAEPLSKCGLTLLDDPGEMVDPVNFYLGNGDKPQSKETIQAAMTQLEKVRPFVTYFNSSQYINDLANGNVCVSVGFSGDVFMARDRADEAENDVHINYVIPKEGTLIWFDTMLIPADAPHPDLAHKFINYVLDAQVSASITNYVTYAGPNLAAMEYVDDEIKNNPGIYPSDEVKAKLRAKVEPGPKLLRERTRLWTKLKTGQ</sequence>
<keyword evidence="3 7" id="KW-0732">Signal</keyword>
<organism evidence="8 9">
    <name type="scientific">Thalassospira mesophila</name>
    <dbReference type="NCBI Taxonomy" id="1293891"/>
    <lineage>
        <taxon>Bacteria</taxon>
        <taxon>Pseudomonadati</taxon>
        <taxon>Pseudomonadota</taxon>
        <taxon>Alphaproteobacteria</taxon>
        <taxon>Rhodospirillales</taxon>
        <taxon>Thalassospiraceae</taxon>
        <taxon>Thalassospira</taxon>
    </lineage>
</organism>